<dbReference type="CDD" id="cd03112">
    <property type="entry name" value="CobW-like"/>
    <property type="match status" value="1"/>
</dbReference>
<keyword evidence="3" id="KW-0143">Chaperone</keyword>
<dbReference type="Pfam" id="PF07683">
    <property type="entry name" value="CobW_C"/>
    <property type="match status" value="1"/>
</dbReference>
<dbReference type="KEGG" id="geh:HYN69_10325"/>
<dbReference type="InterPro" id="IPR011629">
    <property type="entry name" value="CobW-like_C"/>
</dbReference>
<dbReference type="PANTHER" id="PTHR13748">
    <property type="entry name" value="COBW-RELATED"/>
    <property type="match status" value="1"/>
</dbReference>
<keyword evidence="1" id="KW-0547">Nucleotide-binding</keyword>
<gene>
    <name evidence="9" type="ORF">HYN69_10325</name>
</gene>
<keyword evidence="2" id="KW-0378">Hydrolase</keyword>
<evidence type="ECO:0000256" key="1">
    <source>
        <dbReference type="ARBA" id="ARBA00022741"/>
    </source>
</evidence>
<dbReference type="GO" id="GO:0005737">
    <property type="term" value="C:cytoplasm"/>
    <property type="evidence" value="ECO:0007669"/>
    <property type="project" value="TreeGrafter"/>
</dbReference>
<dbReference type="Gene3D" id="3.40.50.300">
    <property type="entry name" value="P-loop containing nucleotide triphosphate hydrolases"/>
    <property type="match status" value="1"/>
</dbReference>
<name>A0A2S0UM20_9RHOB</name>
<evidence type="ECO:0000313" key="10">
    <source>
        <dbReference type="Proteomes" id="UP000244496"/>
    </source>
</evidence>
<dbReference type="InterPro" id="IPR003495">
    <property type="entry name" value="CobW/HypB/UreG_nucleotide-bd"/>
</dbReference>
<protein>
    <submittedName>
        <fullName evidence="9">GTP-binding protein</fullName>
    </submittedName>
</protein>
<evidence type="ECO:0000256" key="5">
    <source>
        <dbReference type="ARBA" id="ARBA00045658"/>
    </source>
</evidence>
<feature type="domain" description="CobW/HypB/UreG nucleotide-binding" evidence="7">
    <location>
        <begin position="10"/>
        <end position="190"/>
    </location>
</feature>
<comment type="similarity">
    <text evidence="4">Belongs to the SIMIBI class G3E GTPase family. ZNG1 subfamily.</text>
</comment>
<dbReference type="Gene3D" id="3.30.1220.10">
    <property type="entry name" value="CobW-like, C-terminal domain"/>
    <property type="match status" value="1"/>
</dbReference>
<evidence type="ECO:0000256" key="2">
    <source>
        <dbReference type="ARBA" id="ARBA00022801"/>
    </source>
</evidence>
<dbReference type="InterPro" id="IPR027417">
    <property type="entry name" value="P-loop_NTPase"/>
</dbReference>
<dbReference type="SUPFAM" id="SSF52540">
    <property type="entry name" value="P-loop containing nucleoside triphosphate hydrolases"/>
    <property type="match status" value="1"/>
</dbReference>
<dbReference type="RefSeq" id="WP_108435665.1">
    <property type="nucleotide sequence ID" value="NZ_CP028918.1"/>
</dbReference>
<evidence type="ECO:0000259" key="7">
    <source>
        <dbReference type="Pfam" id="PF02492"/>
    </source>
</evidence>
<dbReference type="Proteomes" id="UP000244496">
    <property type="component" value="Chromosome"/>
</dbReference>
<dbReference type="Pfam" id="PF02492">
    <property type="entry name" value="cobW"/>
    <property type="match status" value="1"/>
</dbReference>
<evidence type="ECO:0000256" key="4">
    <source>
        <dbReference type="ARBA" id="ARBA00034320"/>
    </source>
</evidence>
<keyword evidence="10" id="KW-1185">Reference proteome</keyword>
<comment type="catalytic activity">
    <reaction evidence="6">
        <text>GTP + H2O = GDP + phosphate + H(+)</text>
        <dbReference type="Rhea" id="RHEA:19669"/>
        <dbReference type="ChEBI" id="CHEBI:15377"/>
        <dbReference type="ChEBI" id="CHEBI:15378"/>
        <dbReference type="ChEBI" id="CHEBI:37565"/>
        <dbReference type="ChEBI" id="CHEBI:43474"/>
        <dbReference type="ChEBI" id="CHEBI:58189"/>
    </reaction>
    <physiologicalReaction direction="left-to-right" evidence="6">
        <dbReference type="Rhea" id="RHEA:19670"/>
    </physiologicalReaction>
</comment>
<evidence type="ECO:0000259" key="8">
    <source>
        <dbReference type="Pfam" id="PF07683"/>
    </source>
</evidence>
<organism evidence="9 10">
    <name type="scientific">Paragemmobacter aquarius</name>
    <dbReference type="NCBI Taxonomy" id="2169400"/>
    <lineage>
        <taxon>Bacteria</taxon>
        <taxon>Pseudomonadati</taxon>
        <taxon>Pseudomonadota</taxon>
        <taxon>Alphaproteobacteria</taxon>
        <taxon>Rhodobacterales</taxon>
        <taxon>Paracoccaceae</taxon>
        <taxon>Paragemmobacter</taxon>
    </lineage>
</organism>
<dbReference type="SUPFAM" id="SSF90002">
    <property type="entry name" value="Hypothetical protein YjiA, C-terminal domain"/>
    <property type="match status" value="1"/>
</dbReference>
<evidence type="ECO:0000256" key="3">
    <source>
        <dbReference type="ARBA" id="ARBA00023186"/>
    </source>
</evidence>
<feature type="domain" description="CobW C-terminal" evidence="8">
    <location>
        <begin position="235"/>
        <end position="316"/>
    </location>
</feature>
<evidence type="ECO:0000256" key="6">
    <source>
        <dbReference type="ARBA" id="ARBA00049117"/>
    </source>
</evidence>
<dbReference type="GO" id="GO:0000166">
    <property type="term" value="F:nucleotide binding"/>
    <property type="evidence" value="ECO:0007669"/>
    <property type="project" value="UniProtKB-KW"/>
</dbReference>
<dbReference type="InterPro" id="IPR051316">
    <property type="entry name" value="Zinc-reg_GTPase_activator"/>
</dbReference>
<dbReference type="InterPro" id="IPR036627">
    <property type="entry name" value="CobW-likC_sf"/>
</dbReference>
<dbReference type="OrthoDB" id="9808822at2"/>
<reference evidence="9 10" key="1">
    <citation type="submission" date="2018-04" db="EMBL/GenBank/DDBJ databases">
        <title>Genome sequencing of Gemmobacter.</title>
        <authorList>
            <person name="Yi H."/>
            <person name="Baek M.-G."/>
        </authorList>
    </citation>
    <scope>NUCLEOTIDE SEQUENCE [LARGE SCALE GENOMIC DNA]</scope>
    <source>
        <strain evidence="9 10">HYN0069</strain>
    </source>
</reference>
<dbReference type="GO" id="GO:0016787">
    <property type="term" value="F:hydrolase activity"/>
    <property type="evidence" value="ECO:0007669"/>
    <property type="project" value="UniProtKB-KW"/>
</dbReference>
<dbReference type="EMBL" id="CP028918">
    <property type="protein sequence ID" value="AWB48846.1"/>
    <property type="molecule type" value="Genomic_DNA"/>
</dbReference>
<evidence type="ECO:0000313" key="9">
    <source>
        <dbReference type="EMBL" id="AWB48846.1"/>
    </source>
</evidence>
<dbReference type="PANTHER" id="PTHR13748:SF62">
    <property type="entry name" value="COBW DOMAIN-CONTAINING PROTEIN"/>
    <property type="match status" value="1"/>
</dbReference>
<dbReference type="AlphaFoldDB" id="A0A2S0UM20"/>
<comment type="function">
    <text evidence="5">Zinc chaperone that directly transfers zinc cofactor to target proteins, thereby activating them. Zinc is transferred from the CXCC motif in the GTPase domain to the zinc binding site in target proteins in a process requiring GTP hydrolysis.</text>
</comment>
<sequence>MTTDTRLRLTLLGGYLGSGKTTWLRHQLHVGGFGPRVHVVVNEAAETPVDDALLVGAVGMTLLAGGCCCCAGRVDLVAALRGLCDARSRVSADEVRLERIVLETSGLADPAAIVDAIQSDPVLVNHIVIDETIVAVDALHALAQLATEPLGRRQVGAADRIVLTKTGACTPGALAMLRATLATLNGHASMAGAELGVEVAMAELPAGLVAAVLPDLTGEDARGPILPTQVVLPDGLDWSAFTLWLSALLYARGDDLVRVKGVVRTPAGRLLLQTVRKVVQSPEILPDQGENRSDDVIVFIGRGYRPDDLGRSLTRFLSGAARPA</sequence>
<proteinExistence type="inferred from homology"/>
<accession>A0A2S0UM20</accession>